<dbReference type="GO" id="GO:0006400">
    <property type="term" value="P:tRNA modification"/>
    <property type="evidence" value="ECO:0007669"/>
    <property type="project" value="TreeGrafter"/>
</dbReference>
<dbReference type="GO" id="GO:0052381">
    <property type="term" value="F:tRNA dimethylallyltransferase activity"/>
    <property type="evidence" value="ECO:0007669"/>
    <property type="project" value="TreeGrafter"/>
</dbReference>
<dbReference type="EMBL" id="BAUW01000146">
    <property type="protein sequence ID" value="GAE48255.1"/>
    <property type="molecule type" value="Genomic_DNA"/>
</dbReference>
<evidence type="ECO:0000256" key="3">
    <source>
        <dbReference type="ARBA" id="ARBA00022741"/>
    </source>
</evidence>
<evidence type="ECO:0000313" key="5">
    <source>
        <dbReference type="EMBL" id="GAE48255.1"/>
    </source>
</evidence>
<evidence type="ECO:0000256" key="2">
    <source>
        <dbReference type="ARBA" id="ARBA00022679"/>
    </source>
</evidence>
<keyword evidence="6" id="KW-1185">Reference proteome</keyword>
<evidence type="ECO:0000256" key="4">
    <source>
        <dbReference type="ARBA" id="ARBA00022840"/>
    </source>
</evidence>
<dbReference type="PANTHER" id="PTHR11088">
    <property type="entry name" value="TRNA DIMETHYLALLYLTRANSFERASE"/>
    <property type="match status" value="1"/>
</dbReference>
<dbReference type="PANTHER" id="PTHR11088:SF60">
    <property type="entry name" value="TRNA DIMETHYLALLYLTRANSFERASE"/>
    <property type="match status" value="1"/>
</dbReference>
<keyword evidence="2 5" id="KW-0808">Transferase</keyword>
<dbReference type="SUPFAM" id="SSF52540">
    <property type="entry name" value="P-loop containing nucleoside triphosphate hydrolases"/>
    <property type="match status" value="1"/>
</dbReference>
<sequence length="86" mass="9701">MEQRQKLIVLIGPTAVGKTKLSIELAKKFNGEIISGDSMQIYKGMDIGTAKITREEMERIPHHLIDIKQPDESFSTAEFQNLSARK</sequence>
<gene>
    <name evidence="5" type="ORF">JCM21738_5343</name>
</gene>
<dbReference type="eggNOG" id="COG0324">
    <property type="taxonomic scope" value="Bacteria"/>
</dbReference>
<dbReference type="AlphaFoldDB" id="W4RUZ6"/>
<keyword evidence="4" id="KW-0067">ATP-binding</keyword>
<accession>W4RUZ6</accession>
<dbReference type="Proteomes" id="UP000018949">
    <property type="component" value="Unassembled WGS sequence"/>
</dbReference>
<proteinExistence type="inferred from homology"/>
<dbReference type="GO" id="GO:0005524">
    <property type="term" value="F:ATP binding"/>
    <property type="evidence" value="ECO:0007669"/>
    <property type="project" value="UniProtKB-KW"/>
</dbReference>
<protein>
    <submittedName>
        <fullName evidence="5">tRNA dimethylallyltransferase</fullName>
    </submittedName>
</protein>
<keyword evidence="3" id="KW-0547">Nucleotide-binding</keyword>
<dbReference type="InterPro" id="IPR027417">
    <property type="entry name" value="P-loop_NTPase"/>
</dbReference>
<evidence type="ECO:0000313" key="6">
    <source>
        <dbReference type="Proteomes" id="UP000018949"/>
    </source>
</evidence>
<name>W4RUZ6_9BACI</name>
<dbReference type="Gene3D" id="3.40.50.300">
    <property type="entry name" value="P-loop containing nucleotide triphosphate hydrolases"/>
    <property type="match status" value="1"/>
</dbReference>
<organism evidence="5 6">
    <name type="scientific">Mesobacillus boroniphilus JCM 21738</name>
    <dbReference type="NCBI Taxonomy" id="1294265"/>
    <lineage>
        <taxon>Bacteria</taxon>
        <taxon>Bacillati</taxon>
        <taxon>Bacillota</taxon>
        <taxon>Bacilli</taxon>
        <taxon>Bacillales</taxon>
        <taxon>Bacillaceae</taxon>
        <taxon>Mesobacillus</taxon>
    </lineage>
</organism>
<comment type="similarity">
    <text evidence="1">Belongs to the IPP transferase family.</text>
</comment>
<dbReference type="InterPro" id="IPR039657">
    <property type="entry name" value="Dimethylallyltransferase"/>
</dbReference>
<dbReference type="Pfam" id="PF01715">
    <property type="entry name" value="IPPT"/>
    <property type="match status" value="1"/>
</dbReference>
<reference evidence="5 6" key="1">
    <citation type="submission" date="2013-12" db="EMBL/GenBank/DDBJ databases">
        <title>NBRP : Genome information of microbial organism related human and environment.</title>
        <authorList>
            <person name="Hattori M."/>
            <person name="Oshima K."/>
            <person name="Inaba H."/>
            <person name="Suda W."/>
            <person name="Sakamoto M."/>
            <person name="Iino T."/>
            <person name="Kitahara M."/>
            <person name="Oshida Y."/>
            <person name="Iida T."/>
            <person name="Kudo T."/>
            <person name="Itoh T."/>
            <person name="Ahmed I."/>
            <person name="Ohkuma M."/>
        </authorList>
    </citation>
    <scope>NUCLEOTIDE SEQUENCE [LARGE SCALE GENOMIC DNA]</scope>
    <source>
        <strain evidence="5 6">JCM 21738</strain>
    </source>
</reference>
<comment type="caution">
    <text evidence="5">The sequence shown here is derived from an EMBL/GenBank/DDBJ whole genome shotgun (WGS) entry which is preliminary data.</text>
</comment>
<evidence type="ECO:0000256" key="1">
    <source>
        <dbReference type="ARBA" id="ARBA00005842"/>
    </source>
</evidence>